<proteinExistence type="predicted"/>
<name>A4BMS2_9GAMM</name>
<gene>
    <name evidence="1" type="ORF">NB231_17358</name>
</gene>
<evidence type="ECO:0000313" key="1">
    <source>
        <dbReference type="EMBL" id="EAR23610.1"/>
    </source>
</evidence>
<keyword evidence="2" id="KW-1185">Reference proteome</keyword>
<dbReference type="Pfam" id="PF10045">
    <property type="entry name" value="DUF2280"/>
    <property type="match status" value="1"/>
</dbReference>
<sequence>MSAKRLTAEHKAFLVQALAQFETPEEAAAALKGEYGAAISPQGAEVYDPTKRAGRQLSQRWYELFYETRRRFLERIEAIPEANKAVRIRQLAHASRAFKAKGNYRDMAGGSGWQNLFLCAIC</sequence>
<dbReference type="AlphaFoldDB" id="A4BMS2"/>
<evidence type="ECO:0000313" key="2">
    <source>
        <dbReference type="Proteomes" id="UP000003374"/>
    </source>
</evidence>
<evidence type="ECO:0008006" key="3">
    <source>
        <dbReference type="Google" id="ProtNLM"/>
    </source>
</evidence>
<dbReference type="Proteomes" id="UP000003374">
    <property type="component" value="Unassembled WGS sequence"/>
</dbReference>
<dbReference type="EMBL" id="AAOF01000001">
    <property type="protein sequence ID" value="EAR23610.1"/>
    <property type="molecule type" value="Genomic_DNA"/>
</dbReference>
<dbReference type="eggNOG" id="COG5556">
    <property type="taxonomic scope" value="Bacteria"/>
</dbReference>
<comment type="caution">
    <text evidence="1">The sequence shown here is derived from an EMBL/GenBank/DDBJ whole genome shotgun (WGS) entry which is preliminary data.</text>
</comment>
<protein>
    <recommendedName>
        <fullName evidence="3">DUF2280 domain-containing protein</fullName>
    </recommendedName>
</protein>
<dbReference type="InterPro" id="IPR018738">
    <property type="entry name" value="DUF2280"/>
</dbReference>
<dbReference type="STRING" id="314278.NB231_17358"/>
<dbReference type="RefSeq" id="WP_005005131.1">
    <property type="nucleotide sequence ID" value="NZ_CH672427.1"/>
</dbReference>
<accession>A4BMS2</accession>
<reference evidence="1 2" key="1">
    <citation type="submission" date="2006-02" db="EMBL/GenBank/DDBJ databases">
        <authorList>
            <person name="Waterbury J."/>
            <person name="Ferriera S."/>
            <person name="Johnson J."/>
            <person name="Kravitz S."/>
            <person name="Halpern A."/>
            <person name="Remington K."/>
            <person name="Beeson K."/>
            <person name="Tran B."/>
            <person name="Rogers Y.-H."/>
            <person name="Friedman R."/>
            <person name="Venter J.C."/>
        </authorList>
    </citation>
    <scope>NUCLEOTIDE SEQUENCE [LARGE SCALE GENOMIC DNA]</scope>
    <source>
        <strain evidence="1 2">Nb-231</strain>
    </source>
</reference>
<organism evidence="1 2">
    <name type="scientific">Nitrococcus mobilis Nb-231</name>
    <dbReference type="NCBI Taxonomy" id="314278"/>
    <lineage>
        <taxon>Bacteria</taxon>
        <taxon>Pseudomonadati</taxon>
        <taxon>Pseudomonadota</taxon>
        <taxon>Gammaproteobacteria</taxon>
        <taxon>Chromatiales</taxon>
        <taxon>Ectothiorhodospiraceae</taxon>
        <taxon>Nitrococcus</taxon>
    </lineage>
</organism>
<dbReference type="HOGENOM" id="CLU_2024285_0_0_6"/>